<feature type="region of interest" description="Disordered" evidence="3">
    <location>
        <begin position="23"/>
        <end position="74"/>
    </location>
</feature>
<feature type="domain" description="CusB-like beta-barrel" evidence="5">
    <location>
        <begin position="248"/>
        <end position="320"/>
    </location>
</feature>
<evidence type="ECO:0000256" key="2">
    <source>
        <dbReference type="ARBA" id="ARBA00022448"/>
    </source>
</evidence>
<dbReference type="Gene3D" id="2.40.420.20">
    <property type="match status" value="1"/>
</dbReference>
<accession>A0ABV7VTD0</accession>
<feature type="compositionally biased region" description="Low complexity" evidence="3">
    <location>
        <begin position="31"/>
        <end position="40"/>
    </location>
</feature>
<dbReference type="Proteomes" id="UP001595722">
    <property type="component" value="Unassembled WGS sequence"/>
</dbReference>
<protein>
    <submittedName>
        <fullName evidence="7">Efflux RND transporter periplasmic adaptor subunit</fullName>
    </submittedName>
</protein>
<keyword evidence="2" id="KW-0813">Transport</keyword>
<evidence type="ECO:0000259" key="6">
    <source>
        <dbReference type="Pfam" id="PF25973"/>
    </source>
</evidence>
<evidence type="ECO:0000313" key="8">
    <source>
        <dbReference type="Proteomes" id="UP001595722"/>
    </source>
</evidence>
<reference evidence="8" key="1">
    <citation type="journal article" date="2019" name="Int. J. Syst. Evol. Microbiol.">
        <title>The Global Catalogue of Microorganisms (GCM) 10K type strain sequencing project: providing services to taxonomists for standard genome sequencing and annotation.</title>
        <authorList>
            <consortium name="The Broad Institute Genomics Platform"/>
            <consortium name="The Broad Institute Genome Sequencing Center for Infectious Disease"/>
            <person name="Wu L."/>
            <person name="Ma J."/>
        </authorList>
    </citation>
    <scope>NUCLEOTIDE SEQUENCE [LARGE SCALE GENOMIC DNA]</scope>
    <source>
        <strain evidence="8">KCTC 42424</strain>
    </source>
</reference>
<evidence type="ECO:0000256" key="1">
    <source>
        <dbReference type="ARBA" id="ARBA00009477"/>
    </source>
</evidence>
<dbReference type="InterPro" id="IPR006143">
    <property type="entry name" value="RND_pump_MFP"/>
</dbReference>
<keyword evidence="4" id="KW-0732">Signal</keyword>
<feature type="signal peptide" evidence="4">
    <location>
        <begin position="1"/>
        <end position="25"/>
    </location>
</feature>
<evidence type="ECO:0000256" key="4">
    <source>
        <dbReference type="SAM" id="SignalP"/>
    </source>
</evidence>
<sequence length="402" mass="44148">MTIYTTGLIAFITASVLLAPQPASAGDNHNHAAQPAAQQHSDSDHDDPDHDDSDHNDDNHQDTGHEAASVSLSPAQIRLAGIKTETLTPQRIDYQRYAPAEIKANGYRSYLAAPRVDSVVLQRHATLGDHVKQGQPLVTLFSETMADAQAQFLTSRAEWQRVQQLGRKTVGDQRYIRARADHQVSLSRLLAYGLERTAIDTLARQPASQLGQYTLTAAIDGAVLNDDFNQGQRVDAGTELMLLADESQLWVEARLPAQPSLALPAGSRASVEVAGRRYDAEVVQQAHTIDEQTRTRVVRLMVNNQAHQLHPGMFADVYFQFRSQQPQLTVTETALVRSADGDWQVFVEQQPGEFVAVEVERGQSFGERHAIQGLAAGRRVVSQGAFFVASELAKGGFDPHNH</sequence>
<dbReference type="PANTHER" id="PTHR30097">
    <property type="entry name" value="CATION EFFLUX SYSTEM PROTEIN CUSB"/>
    <property type="match status" value="1"/>
</dbReference>
<dbReference type="NCBIfam" id="TIGR01730">
    <property type="entry name" value="RND_mfp"/>
    <property type="match status" value="1"/>
</dbReference>
<dbReference type="PANTHER" id="PTHR30097:SF15">
    <property type="entry name" value="CATION EFFLUX SYSTEM PROTEIN CUSB"/>
    <property type="match status" value="1"/>
</dbReference>
<dbReference type="RefSeq" id="WP_376866132.1">
    <property type="nucleotide sequence ID" value="NZ_JBHRYB010000005.1"/>
</dbReference>
<evidence type="ECO:0000256" key="3">
    <source>
        <dbReference type="SAM" id="MobiDB-lite"/>
    </source>
</evidence>
<gene>
    <name evidence="7" type="ORF">ACFOMG_09030</name>
</gene>
<dbReference type="EMBL" id="JBHRYB010000005">
    <property type="protein sequence ID" value="MFC3680243.1"/>
    <property type="molecule type" value="Genomic_DNA"/>
</dbReference>
<feature type="compositionally biased region" description="Basic and acidic residues" evidence="3">
    <location>
        <begin position="52"/>
        <end position="65"/>
    </location>
</feature>
<proteinExistence type="inferred from homology"/>
<feature type="domain" description="CzcB-like barrel-sandwich hybrid" evidence="6">
    <location>
        <begin position="113"/>
        <end position="245"/>
    </location>
</feature>
<organism evidence="7 8">
    <name type="scientific">Bacterioplanoides pacificum</name>
    <dbReference type="NCBI Taxonomy" id="1171596"/>
    <lineage>
        <taxon>Bacteria</taxon>
        <taxon>Pseudomonadati</taxon>
        <taxon>Pseudomonadota</taxon>
        <taxon>Gammaproteobacteria</taxon>
        <taxon>Oceanospirillales</taxon>
        <taxon>Oceanospirillaceae</taxon>
        <taxon>Bacterioplanoides</taxon>
    </lineage>
</organism>
<evidence type="ECO:0000313" key="7">
    <source>
        <dbReference type="EMBL" id="MFC3680243.1"/>
    </source>
</evidence>
<dbReference type="InterPro" id="IPR051909">
    <property type="entry name" value="MFP_Cation_Efflux"/>
</dbReference>
<dbReference type="SUPFAM" id="SSF111369">
    <property type="entry name" value="HlyD-like secretion proteins"/>
    <property type="match status" value="1"/>
</dbReference>
<keyword evidence="8" id="KW-1185">Reference proteome</keyword>
<name>A0ABV7VTD0_9GAMM</name>
<comment type="caution">
    <text evidence="7">The sequence shown here is derived from an EMBL/GenBank/DDBJ whole genome shotgun (WGS) entry which is preliminary data.</text>
</comment>
<comment type="similarity">
    <text evidence="1">Belongs to the membrane fusion protein (MFP) (TC 8.A.1) family.</text>
</comment>
<dbReference type="InterPro" id="IPR058647">
    <property type="entry name" value="BSH_CzcB-like"/>
</dbReference>
<feature type="chain" id="PRO_5045258849" evidence="4">
    <location>
        <begin position="26"/>
        <end position="402"/>
    </location>
</feature>
<dbReference type="Pfam" id="PF25954">
    <property type="entry name" value="Beta-barrel_RND_2"/>
    <property type="match status" value="1"/>
</dbReference>
<evidence type="ECO:0000259" key="5">
    <source>
        <dbReference type="Pfam" id="PF25954"/>
    </source>
</evidence>
<dbReference type="InterPro" id="IPR058792">
    <property type="entry name" value="Beta-barrel_RND_2"/>
</dbReference>
<dbReference type="Pfam" id="PF25973">
    <property type="entry name" value="BSH_CzcB"/>
    <property type="match status" value="1"/>
</dbReference>
<dbReference type="Gene3D" id="2.40.30.170">
    <property type="match status" value="1"/>
</dbReference>